<dbReference type="GO" id="GO:0022857">
    <property type="term" value="F:transmembrane transporter activity"/>
    <property type="evidence" value="ECO:0007669"/>
    <property type="project" value="InterPro"/>
</dbReference>
<feature type="transmembrane region" description="Helical" evidence="3">
    <location>
        <begin position="325"/>
        <end position="344"/>
    </location>
</feature>
<dbReference type="OMA" id="IACIAHW"/>
<feature type="domain" description="Major facilitator superfamily (MFS) profile" evidence="4">
    <location>
        <begin position="74"/>
        <end position="474"/>
    </location>
</feature>
<dbReference type="EMBL" id="SWFT01000162">
    <property type="protein sequence ID" value="KAA8896843.1"/>
    <property type="molecule type" value="Genomic_DNA"/>
</dbReference>
<keyword evidence="3" id="KW-0812">Transmembrane</keyword>
<feature type="transmembrane region" description="Helical" evidence="3">
    <location>
        <begin position="145"/>
        <end position="162"/>
    </location>
</feature>
<sequence length="482" mass="51729">MVENQLPRPIPLETFSFESAVVAESSSTAAIATGAIAHRHKHSSINTQTDEVSSSELMYGKEKDPANFPDGGVSAYSVLFGSFCGLFTAFGVANSAGPIESYIKSHQLAGVDQTSISWVFSLHMAILYFGGVVFGPMFDRFGARLPLFIGSVLTTGGLLSLAQSTKLVHFIMSYGVCTALGCSIMMSPTVGAISHWFLRKRAMASSVATMGGLVAGAVFCATLPKLYETIGYAWAIRTIALICCGSSILSVIFCKERVLMTPSENQPPQSRLKSFLNFVRNLLDLSLLTNKQFLFLAAASGLAEIVCMSTLTYLSSYAINHGVSFSAASLLITIVTVSGIPARIVSGWMADRWGRFNMMLANAILSTLVIFALWFPAKGSVAFLYVFGVFFGIFSSAVVSLIPACAGQICSADNFGKVYGTLYFVLAFVIMVGMYLASVVISYGSEIDYGHLVLYEGGISAGSAVAWLLARWSVVGWNWCKF</sequence>
<accession>A0A642UCT8</accession>
<dbReference type="Pfam" id="PF07690">
    <property type="entry name" value="MFS_1"/>
    <property type="match status" value="1"/>
</dbReference>
<comment type="similarity">
    <text evidence="2">Belongs to the major facilitator superfamily. Monocarboxylate porter (TC 2.A.1.13) family.</text>
</comment>
<name>A0A642UCT8_DIURU</name>
<reference evidence="5 6" key="1">
    <citation type="submission" date="2019-07" db="EMBL/GenBank/DDBJ databases">
        <title>Genome assembly of two rare yeast pathogens: Diutina rugosa and Trichomonascus ciferrii.</title>
        <authorList>
            <person name="Mixao V."/>
            <person name="Saus E."/>
            <person name="Hansen A."/>
            <person name="Lass-Flor C."/>
            <person name="Gabaldon T."/>
        </authorList>
    </citation>
    <scope>NUCLEOTIDE SEQUENCE [LARGE SCALE GENOMIC DNA]</scope>
    <source>
        <strain evidence="5 6">CBS 613</strain>
    </source>
</reference>
<dbReference type="PANTHER" id="PTHR11360:SF177">
    <property type="entry name" value="RIBOFLAVIN TRANSPORTER MCH5"/>
    <property type="match status" value="1"/>
</dbReference>
<dbReference type="PANTHER" id="PTHR11360">
    <property type="entry name" value="MONOCARBOXYLATE TRANSPORTER"/>
    <property type="match status" value="1"/>
</dbReference>
<dbReference type="PROSITE" id="PS50850">
    <property type="entry name" value="MFS"/>
    <property type="match status" value="1"/>
</dbReference>
<dbReference type="InterPro" id="IPR036259">
    <property type="entry name" value="MFS_trans_sf"/>
</dbReference>
<comment type="caution">
    <text evidence="5">The sequence shown here is derived from an EMBL/GenBank/DDBJ whole genome shotgun (WGS) entry which is preliminary data.</text>
</comment>
<comment type="subcellular location">
    <subcellularLocation>
        <location evidence="1">Membrane</location>
        <topology evidence="1">Multi-pass membrane protein</topology>
    </subcellularLocation>
</comment>
<feature type="transmembrane region" description="Helical" evidence="3">
    <location>
        <begin position="449"/>
        <end position="469"/>
    </location>
</feature>
<dbReference type="InterPro" id="IPR020846">
    <property type="entry name" value="MFS_dom"/>
</dbReference>
<dbReference type="GO" id="GO:0032218">
    <property type="term" value="P:riboflavin transport"/>
    <property type="evidence" value="ECO:0007669"/>
    <property type="project" value="TreeGrafter"/>
</dbReference>
<dbReference type="GO" id="GO:0016020">
    <property type="term" value="C:membrane"/>
    <property type="evidence" value="ECO:0007669"/>
    <property type="project" value="UniProtKB-SubCell"/>
</dbReference>
<evidence type="ECO:0000259" key="4">
    <source>
        <dbReference type="PROSITE" id="PS50850"/>
    </source>
</evidence>
<organism evidence="5 6">
    <name type="scientific">Diutina rugosa</name>
    <name type="common">Yeast</name>
    <name type="synonym">Candida rugosa</name>
    <dbReference type="NCBI Taxonomy" id="5481"/>
    <lineage>
        <taxon>Eukaryota</taxon>
        <taxon>Fungi</taxon>
        <taxon>Dikarya</taxon>
        <taxon>Ascomycota</taxon>
        <taxon>Saccharomycotina</taxon>
        <taxon>Pichiomycetes</taxon>
        <taxon>Debaryomycetaceae</taxon>
        <taxon>Diutina</taxon>
    </lineage>
</organism>
<feature type="transmembrane region" description="Helical" evidence="3">
    <location>
        <begin position="356"/>
        <end position="377"/>
    </location>
</feature>
<keyword evidence="3" id="KW-0472">Membrane</keyword>
<proteinExistence type="inferred from homology"/>
<feature type="transmembrane region" description="Helical" evidence="3">
    <location>
        <begin position="73"/>
        <end position="96"/>
    </location>
</feature>
<evidence type="ECO:0000256" key="1">
    <source>
        <dbReference type="ARBA" id="ARBA00004141"/>
    </source>
</evidence>
<dbReference type="Proteomes" id="UP000449547">
    <property type="component" value="Unassembled WGS sequence"/>
</dbReference>
<feature type="transmembrane region" description="Helical" evidence="3">
    <location>
        <begin position="202"/>
        <end position="224"/>
    </location>
</feature>
<evidence type="ECO:0000256" key="3">
    <source>
        <dbReference type="SAM" id="Phobius"/>
    </source>
</evidence>
<protein>
    <recommendedName>
        <fullName evidence="4">Major facilitator superfamily (MFS) profile domain-containing protein</fullName>
    </recommendedName>
</protein>
<dbReference type="InterPro" id="IPR050327">
    <property type="entry name" value="Proton-linked_MCT"/>
</dbReference>
<feature type="transmembrane region" description="Helical" evidence="3">
    <location>
        <begin position="418"/>
        <end position="443"/>
    </location>
</feature>
<dbReference type="AlphaFoldDB" id="A0A642UCT8"/>
<feature type="transmembrane region" description="Helical" evidence="3">
    <location>
        <begin position="383"/>
        <end position="406"/>
    </location>
</feature>
<feature type="transmembrane region" description="Helical" evidence="3">
    <location>
        <begin position="293"/>
        <end position="319"/>
    </location>
</feature>
<dbReference type="GeneID" id="54784234"/>
<feature type="transmembrane region" description="Helical" evidence="3">
    <location>
        <begin position="230"/>
        <end position="254"/>
    </location>
</feature>
<dbReference type="Gene3D" id="1.20.1250.20">
    <property type="entry name" value="MFS general substrate transporter like domains"/>
    <property type="match status" value="2"/>
</dbReference>
<feature type="transmembrane region" description="Helical" evidence="3">
    <location>
        <begin position="116"/>
        <end position="138"/>
    </location>
</feature>
<keyword evidence="6" id="KW-1185">Reference proteome</keyword>
<evidence type="ECO:0000313" key="5">
    <source>
        <dbReference type="EMBL" id="KAA8896843.1"/>
    </source>
</evidence>
<gene>
    <name evidence="5" type="ORF">DIURU_005583</name>
</gene>
<dbReference type="SUPFAM" id="SSF103473">
    <property type="entry name" value="MFS general substrate transporter"/>
    <property type="match status" value="1"/>
</dbReference>
<dbReference type="RefSeq" id="XP_034009639.1">
    <property type="nucleotide sequence ID" value="XM_034158581.1"/>
</dbReference>
<keyword evidence="3" id="KW-1133">Transmembrane helix</keyword>
<dbReference type="VEuPathDB" id="FungiDB:DIURU_005583"/>
<dbReference type="OrthoDB" id="6509908at2759"/>
<feature type="transmembrane region" description="Helical" evidence="3">
    <location>
        <begin position="168"/>
        <end position="190"/>
    </location>
</feature>
<evidence type="ECO:0000256" key="2">
    <source>
        <dbReference type="ARBA" id="ARBA00006727"/>
    </source>
</evidence>
<evidence type="ECO:0000313" key="6">
    <source>
        <dbReference type="Proteomes" id="UP000449547"/>
    </source>
</evidence>
<dbReference type="InterPro" id="IPR011701">
    <property type="entry name" value="MFS"/>
</dbReference>